<dbReference type="InterPro" id="IPR000600">
    <property type="entry name" value="ROK"/>
</dbReference>
<dbReference type="PANTHER" id="PTHR18964:SF149">
    <property type="entry name" value="BIFUNCTIONAL UDP-N-ACETYLGLUCOSAMINE 2-EPIMERASE_N-ACETYLMANNOSAMINE KINASE"/>
    <property type="match status" value="1"/>
</dbReference>
<dbReference type="Pfam" id="PF00480">
    <property type="entry name" value="ROK"/>
    <property type="match status" value="1"/>
</dbReference>
<comment type="similarity">
    <text evidence="1">Belongs to the ROK (NagC/XylR) family.</text>
</comment>
<dbReference type="AlphaFoldDB" id="A0A1G7SZ10"/>
<sequence length="299" mass="30835">MRTSANTTIGVDVGGTRIRVARISTEGALLDRVIEPVCQDPGGFVPQLLRLVDRMRDGATAIGIGIPGRVDGRTQKILSAGYLDIAGLDLAAEVRRATGLPVRVENDATMALIAEGFSRTGGRDGLIFMVTIGTGIGGAALLDGQPWYGGGLSGQFGHIVVSSGGPLCKCGRRGCVETFSSGTALGRLMAEAGMPKDIRAEDVLSRAKAGDGQARVLLDVWAAPLQRALQSLVSMADPKLILVGGGLGHEMSAALAHLADESHWFTVPVEPARLGDTAGVIGAGLAAFGIASEMTGQIR</sequence>
<evidence type="ECO:0000313" key="3">
    <source>
        <dbReference type="Proteomes" id="UP000182284"/>
    </source>
</evidence>
<keyword evidence="2" id="KW-0808">Transferase</keyword>
<proteinExistence type="inferred from homology"/>
<keyword evidence="2" id="KW-0418">Kinase</keyword>
<dbReference type="EMBL" id="FNBL01000015">
    <property type="protein sequence ID" value="SDG28336.1"/>
    <property type="molecule type" value="Genomic_DNA"/>
</dbReference>
<reference evidence="2 3" key="1">
    <citation type="submission" date="2016-10" db="EMBL/GenBank/DDBJ databases">
        <authorList>
            <person name="de Groot N.N."/>
        </authorList>
    </citation>
    <scope>NUCLEOTIDE SEQUENCE [LARGE SCALE GENOMIC DNA]</scope>
    <source>
        <strain evidence="2 3">DSM 27375</strain>
    </source>
</reference>
<gene>
    <name evidence="2" type="ORF">SAMN04488117_115100</name>
</gene>
<name>A0A1G7SZ10_9RHOB</name>
<evidence type="ECO:0000256" key="1">
    <source>
        <dbReference type="ARBA" id="ARBA00006479"/>
    </source>
</evidence>
<accession>A0A1G7SZ10</accession>
<organism evidence="2 3">
    <name type="scientific">Celeribacter baekdonensis</name>
    <dbReference type="NCBI Taxonomy" id="875171"/>
    <lineage>
        <taxon>Bacteria</taxon>
        <taxon>Pseudomonadati</taxon>
        <taxon>Pseudomonadota</taxon>
        <taxon>Alphaproteobacteria</taxon>
        <taxon>Rhodobacterales</taxon>
        <taxon>Roseobacteraceae</taxon>
        <taxon>Celeribacter</taxon>
    </lineage>
</organism>
<dbReference type="GO" id="GO:0016301">
    <property type="term" value="F:kinase activity"/>
    <property type="evidence" value="ECO:0007669"/>
    <property type="project" value="UniProtKB-KW"/>
</dbReference>
<dbReference type="Proteomes" id="UP000182284">
    <property type="component" value="Unassembled WGS sequence"/>
</dbReference>
<dbReference type="SUPFAM" id="SSF53067">
    <property type="entry name" value="Actin-like ATPase domain"/>
    <property type="match status" value="1"/>
</dbReference>
<dbReference type="PROSITE" id="PS01125">
    <property type="entry name" value="ROK"/>
    <property type="match status" value="1"/>
</dbReference>
<protein>
    <submittedName>
        <fullName evidence="2">Sugar kinase of the NBD/HSP70 family, may contain an N-terminal HTH domain</fullName>
    </submittedName>
</protein>
<dbReference type="InterPro" id="IPR043129">
    <property type="entry name" value="ATPase_NBD"/>
</dbReference>
<dbReference type="Gene3D" id="3.30.420.40">
    <property type="match status" value="2"/>
</dbReference>
<evidence type="ECO:0000313" key="2">
    <source>
        <dbReference type="EMBL" id="SDG28336.1"/>
    </source>
</evidence>
<dbReference type="InterPro" id="IPR049874">
    <property type="entry name" value="ROK_cs"/>
</dbReference>
<dbReference type="OrthoDB" id="9810372at2"/>
<dbReference type="PANTHER" id="PTHR18964">
    <property type="entry name" value="ROK (REPRESSOR, ORF, KINASE) FAMILY"/>
    <property type="match status" value="1"/>
</dbReference>
<dbReference type="RefSeq" id="WP_074646772.1">
    <property type="nucleotide sequence ID" value="NZ_FNBL01000015.1"/>
</dbReference>